<dbReference type="EMBL" id="AP028921">
    <property type="protein sequence ID" value="BET02135.1"/>
    <property type="molecule type" value="Genomic_DNA"/>
</dbReference>
<dbReference type="Proteomes" id="UP001307889">
    <property type="component" value="Chromosome 13"/>
</dbReference>
<accession>A0ABN7BEQ4</accession>
<keyword evidence="2" id="KW-1185">Reference proteome</keyword>
<proteinExistence type="predicted"/>
<sequence length="107" mass="12638">MSKQLAAEKKNRAVTRASFTRTARKIENLLKDEQIDVEEVDGLMRFLEQRFQELSDISHVVKNLMLDDEDVDEDQLEQEQEDVDGYCEKFFLLKQRTSKLRADSERI</sequence>
<name>A0ABN7BEQ4_9HEMI</name>
<gene>
    <name evidence="1" type="ORF">NTJ_14953</name>
</gene>
<organism evidence="1 2">
    <name type="scientific">Nesidiocoris tenuis</name>
    <dbReference type="NCBI Taxonomy" id="355587"/>
    <lineage>
        <taxon>Eukaryota</taxon>
        <taxon>Metazoa</taxon>
        <taxon>Ecdysozoa</taxon>
        <taxon>Arthropoda</taxon>
        <taxon>Hexapoda</taxon>
        <taxon>Insecta</taxon>
        <taxon>Pterygota</taxon>
        <taxon>Neoptera</taxon>
        <taxon>Paraneoptera</taxon>
        <taxon>Hemiptera</taxon>
        <taxon>Heteroptera</taxon>
        <taxon>Panheteroptera</taxon>
        <taxon>Cimicomorpha</taxon>
        <taxon>Miridae</taxon>
        <taxon>Dicyphina</taxon>
        <taxon>Nesidiocoris</taxon>
    </lineage>
</organism>
<evidence type="ECO:0000313" key="1">
    <source>
        <dbReference type="EMBL" id="BET02135.1"/>
    </source>
</evidence>
<evidence type="ECO:0000313" key="2">
    <source>
        <dbReference type="Proteomes" id="UP001307889"/>
    </source>
</evidence>
<reference evidence="1 2" key="1">
    <citation type="submission" date="2023-09" db="EMBL/GenBank/DDBJ databases">
        <title>Nesidiocoris tenuis whole genome shotgun sequence.</title>
        <authorList>
            <person name="Shibata T."/>
            <person name="Shimoda M."/>
            <person name="Kobayashi T."/>
            <person name="Uehara T."/>
        </authorList>
    </citation>
    <scope>NUCLEOTIDE SEQUENCE [LARGE SCALE GENOMIC DNA]</scope>
    <source>
        <strain evidence="1 2">Japan</strain>
    </source>
</reference>
<protein>
    <submittedName>
        <fullName evidence="1">Uncharacterized protein</fullName>
    </submittedName>
</protein>